<evidence type="ECO:0000313" key="1">
    <source>
        <dbReference type="EMBL" id="EDS31666.1"/>
    </source>
</evidence>
<dbReference type="KEGG" id="cqu:CpipJ_CPIJ019511"/>
<evidence type="ECO:0000313" key="3">
    <source>
        <dbReference type="Proteomes" id="UP000002320"/>
    </source>
</evidence>
<keyword evidence="3" id="KW-1185">Reference proteome</keyword>
<reference evidence="1" key="1">
    <citation type="submission" date="2007-03" db="EMBL/GenBank/DDBJ databases">
        <title>Annotation of Culex pipiens quinquefasciatus.</title>
        <authorList>
            <consortium name="The Broad Institute Genome Sequencing Platform"/>
            <person name="Atkinson P.W."/>
            <person name="Hemingway J."/>
            <person name="Christensen B.M."/>
            <person name="Higgs S."/>
            <person name="Kodira C."/>
            <person name="Hannick L."/>
            <person name="Megy K."/>
            <person name="O'Leary S."/>
            <person name="Pearson M."/>
            <person name="Haas B.J."/>
            <person name="Mauceli E."/>
            <person name="Wortman J.R."/>
            <person name="Lee N.H."/>
            <person name="Guigo R."/>
            <person name="Stanke M."/>
            <person name="Alvarado L."/>
            <person name="Amedeo P."/>
            <person name="Antoine C.H."/>
            <person name="Arensburger P."/>
            <person name="Bidwell S.L."/>
            <person name="Crawford M."/>
            <person name="Camaro F."/>
            <person name="Devon K."/>
            <person name="Engels R."/>
            <person name="Hammond M."/>
            <person name="Howarth C."/>
            <person name="Koehrsen M."/>
            <person name="Lawson D."/>
            <person name="Montgomery P."/>
            <person name="Nene V."/>
            <person name="Nusbaum C."/>
            <person name="Puiu D."/>
            <person name="Romero-Severson J."/>
            <person name="Severson D.W."/>
            <person name="Shumway M."/>
            <person name="Sisk P."/>
            <person name="Stolte C."/>
            <person name="Zeng Q."/>
            <person name="Eisenstadt E."/>
            <person name="Fraser-Liggett C."/>
            <person name="Strausberg R."/>
            <person name="Galagan J."/>
            <person name="Birren B."/>
            <person name="Collins F.H."/>
        </authorList>
    </citation>
    <scope>NUCLEOTIDE SEQUENCE [LARGE SCALE GENOMIC DNA]</scope>
    <source>
        <strain evidence="1">JHB</strain>
    </source>
</reference>
<dbReference type="OrthoDB" id="10037824at2759"/>
<dbReference type="AlphaFoldDB" id="B0XKE5"/>
<dbReference type="HOGENOM" id="CLU_1662522_0_0_1"/>
<dbReference type="eggNOG" id="ENOG502QU8S">
    <property type="taxonomic scope" value="Eukaryota"/>
</dbReference>
<name>B0XKE5_CULQU</name>
<dbReference type="InParanoid" id="B0XKE5"/>
<sequence>MTGNMRQARDPDTGWSFCFFDPRAKIEIFERPWPKSTVFPRGYICNSINLVFLPYVFNSIEREVGNHFSAERMAALDDPDSPDFESTFEFIKAPIIRKEVRRKNVKLPLRRTVPPFRRYTYPVPNVSPHRHHKQRGSLRYGVSPVDRLVIEVFSGNHLP</sequence>
<protein>
    <submittedName>
        <fullName evidence="1 2">Uncharacterized protein</fullName>
    </submittedName>
</protein>
<dbReference type="STRING" id="7176.B0XKE5"/>
<dbReference type="EMBL" id="DS233810">
    <property type="protein sequence ID" value="EDS31666.1"/>
    <property type="molecule type" value="Genomic_DNA"/>
</dbReference>
<evidence type="ECO:0000313" key="2">
    <source>
        <dbReference type="EnsemblMetazoa" id="CPIJ019511-PA"/>
    </source>
</evidence>
<dbReference type="VEuPathDB" id="VectorBase:CPIJ019511"/>
<organism>
    <name type="scientific">Culex quinquefasciatus</name>
    <name type="common">Southern house mosquito</name>
    <name type="synonym">Culex pungens</name>
    <dbReference type="NCBI Taxonomy" id="7176"/>
    <lineage>
        <taxon>Eukaryota</taxon>
        <taxon>Metazoa</taxon>
        <taxon>Ecdysozoa</taxon>
        <taxon>Arthropoda</taxon>
        <taxon>Hexapoda</taxon>
        <taxon>Insecta</taxon>
        <taxon>Pterygota</taxon>
        <taxon>Neoptera</taxon>
        <taxon>Endopterygota</taxon>
        <taxon>Diptera</taxon>
        <taxon>Nematocera</taxon>
        <taxon>Culicoidea</taxon>
        <taxon>Culicidae</taxon>
        <taxon>Culicinae</taxon>
        <taxon>Culicini</taxon>
        <taxon>Culex</taxon>
        <taxon>Culex</taxon>
    </lineage>
</organism>
<dbReference type="VEuPathDB" id="VectorBase:CQUJHB016917"/>
<gene>
    <name evidence="2" type="primary">6054154</name>
    <name evidence="1" type="ORF">CpipJ_CPIJ019511</name>
</gene>
<reference evidence="2" key="2">
    <citation type="submission" date="2020-05" db="UniProtKB">
        <authorList>
            <consortium name="EnsemblMetazoa"/>
        </authorList>
    </citation>
    <scope>IDENTIFICATION</scope>
    <source>
        <strain evidence="2">JHB</strain>
    </source>
</reference>
<accession>B0XKE5</accession>
<dbReference type="EnsemblMetazoa" id="CPIJ019511-RA">
    <property type="protein sequence ID" value="CPIJ019511-PA"/>
    <property type="gene ID" value="CPIJ019511"/>
</dbReference>
<proteinExistence type="predicted"/>
<dbReference type="Proteomes" id="UP000002320">
    <property type="component" value="Unassembled WGS sequence"/>
</dbReference>